<evidence type="ECO:0000313" key="2">
    <source>
        <dbReference type="EMBL" id="CAB3223233.1"/>
    </source>
</evidence>
<dbReference type="Proteomes" id="UP000494106">
    <property type="component" value="Unassembled WGS sequence"/>
</dbReference>
<feature type="compositionally biased region" description="Pro residues" evidence="1">
    <location>
        <begin position="1"/>
        <end position="12"/>
    </location>
</feature>
<evidence type="ECO:0000313" key="4">
    <source>
        <dbReference type="Proteomes" id="UP000494106"/>
    </source>
</evidence>
<comment type="caution">
    <text evidence="3">The sequence shown here is derived from an EMBL/GenBank/DDBJ whole genome shotgun (WGS) entry which is preliminary data.</text>
</comment>
<gene>
    <name evidence="3" type="ORF">APLA_LOCUS12270</name>
    <name evidence="2" type="ORF">APLA_LOCUS1521</name>
</gene>
<keyword evidence="4" id="KW-1185">Reference proteome</keyword>
<evidence type="ECO:0000313" key="3">
    <source>
        <dbReference type="EMBL" id="CAB3247984.1"/>
    </source>
</evidence>
<dbReference type="EMBL" id="CADEBD010000337">
    <property type="protein sequence ID" value="CAB3247984.1"/>
    <property type="molecule type" value="Genomic_DNA"/>
</dbReference>
<protein>
    <submittedName>
        <fullName evidence="3">Uncharacterized protein</fullName>
    </submittedName>
</protein>
<dbReference type="OrthoDB" id="7417470at2759"/>
<feature type="region of interest" description="Disordered" evidence="1">
    <location>
        <begin position="1"/>
        <end position="39"/>
    </location>
</feature>
<dbReference type="Proteomes" id="UP000494256">
    <property type="component" value="Unassembled WGS sequence"/>
</dbReference>
<organism evidence="3 5">
    <name type="scientific">Arctia plantaginis</name>
    <name type="common">Wood tiger moth</name>
    <name type="synonym">Phalaena plantaginis</name>
    <dbReference type="NCBI Taxonomy" id="874455"/>
    <lineage>
        <taxon>Eukaryota</taxon>
        <taxon>Metazoa</taxon>
        <taxon>Ecdysozoa</taxon>
        <taxon>Arthropoda</taxon>
        <taxon>Hexapoda</taxon>
        <taxon>Insecta</taxon>
        <taxon>Pterygota</taxon>
        <taxon>Neoptera</taxon>
        <taxon>Endopterygota</taxon>
        <taxon>Lepidoptera</taxon>
        <taxon>Glossata</taxon>
        <taxon>Ditrysia</taxon>
        <taxon>Noctuoidea</taxon>
        <taxon>Erebidae</taxon>
        <taxon>Arctiinae</taxon>
        <taxon>Arctia</taxon>
    </lineage>
</organism>
<evidence type="ECO:0000313" key="5">
    <source>
        <dbReference type="Proteomes" id="UP000494256"/>
    </source>
</evidence>
<reference evidence="4 5" key="1">
    <citation type="submission" date="2020-04" db="EMBL/GenBank/DDBJ databases">
        <authorList>
            <person name="Wallbank WR R."/>
            <person name="Pardo Diaz C."/>
            <person name="Kozak K."/>
            <person name="Martin S."/>
            <person name="Jiggins C."/>
            <person name="Moest M."/>
            <person name="Warren A I."/>
            <person name="Byers J.R.P. K."/>
            <person name="Montejo-Kovacevich G."/>
            <person name="Yen C E."/>
        </authorList>
    </citation>
    <scope>NUCLEOTIDE SEQUENCE [LARGE SCALE GENOMIC DNA]</scope>
</reference>
<dbReference type="AlphaFoldDB" id="A0A8S1ANY9"/>
<accession>A0A8S1ANY9</accession>
<proteinExistence type="predicted"/>
<name>A0A8S1ANY9_ARCPL</name>
<evidence type="ECO:0000256" key="1">
    <source>
        <dbReference type="SAM" id="MobiDB-lite"/>
    </source>
</evidence>
<dbReference type="EMBL" id="CADEBC010000135">
    <property type="protein sequence ID" value="CAB3223233.1"/>
    <property type="molecule type" value="Genomic_DNA"/>
</dbReference>
<sequence>MWGLAPSPPRRASPPALRPVVNTSMASRAPETSADEPSTKFLTPTLASITESLSLLGVSPESLAMSLGESLADRYLATLRPKPVDRSVIGGCGIPRRTPIAEPSLQLFSNDFIDYLNQIA</sequence>